<dbReference type="InterPro" id="IPR028427">
    <property type="entry name" value="Met_Sox_Rdtase_MsrB"/>
</dbReference>
<evidence type="ECO:0000256" key="5">
    <source>
        <dbReference type="ARBA" id="ARBA00023002"/>
    </source>
</evidence>
<keyword evidence="5 8" id="KW-0560">Oxidoreductase</keyword>
<dbReference type="Proteomes" id="UP001207408">
    <property type="component" value="Unassembled WGS sequence"/>
</dbReference>
<comment type="caution">
    <text evidence="8">The sequence shown here is derived from an EMBL/GenBank/DDBJ whole genome shotgun (WGS) entry which is preliminary data.</text>
</comment>
<dbReference type="InterPro" id="IPR011057">
    <property type="entry name" value="Mss4-like_sf"/>
</dbReference>
<evidence type="ECO:0000313" key="9">
    <source>
        <dbReference type="Proteomes" id="UP001207408"/>
    </source>
</evidence>
<name>A0AAE3SJW8_9BACT</name>
<dbReference type="RefSeq" id="WP_301199248.1">
    <property type="nucleotide sequence ID" value="NZ_JAPDPI010000017.1"/>
</dbReference>
<organism evidence="8 9">
    <name type="scientific">Plebeiibacterium marinum</name>
    <dbReference type="NCBI Taxonomy" id="2992111"/>
    <lineage>
        <taxon>Bacteria</taxon>
        <taxon>Pseudomonadati</taxon>
        <taxon>Bacteroidota</taxon>
        <taxon>Bacteroidia</taxon>
        <taxon>Marinilabiliales</taxon>
        <taxon>Marinilabiliaceae</taxon>
        <taxon>Plebeiibacterium</taxon>
    </lineage>
</organism>
<comment type="catalytic activity">
    <reaction evidence="6">
        <text>L-methionyl-[protein] + [thioredoxin]-disulfide + H2O = L-methionyl-(R)-S-oxide-[protein] + [thioredoxin]-dithiol</text>
        <dbReference type="Rhea" id="RHEA:24164"/>
        <dbReference type="Rhea" id="RHEA-COMP:10698"/>
        <dbReference type="Rhea" id="RHEA-COMP:10700"/>
        <dbReference type="Rhea" id="RHEA-COMP:12313"/>
        <dbReference type="Rhea" id="RHEA-COMP:12314"/>
        <dbReference type="ChEBI" id="CHEBI:15377"/>
        <dbReference type="ChEBI" id="CHEBI:16044"/>
        <dbReference type="ChEBI" id="CHEBI:29950"/>
        <dbReference type="ChEBI" id="CHEBI:45764"/>
        <dbReference type="ChEBI" id="CHEBI:50058"/>
        <dbReference type="EC" id="1.8.4.12"/>
    </reaction>
</comment>
<evidence type="ECO:0000256" key="6">
    <source>
        <dbReference type="ARBA" id="ARBA00048488"/>
    </source>
</evidence>
<dbReference type="NCBIfam" id="NF004036">
    <property type="entry name" value="PRK05508.1"/>
    <property type="match status" value="1"/>
</dbReference>
<keyword evidence="4" id="KW-0862">Zinc</keyword>
<evidence type="ECO:0000256" key="2">
    <source>
        <dbReference type="ARBA" id="ARBA00012499"/>
    </source>
</evidence>
<reference evidence="8" key="1">
    <citation type="submission" date="2022-10" db="EMBL/GenBank/DDBJ databases">
        <authorList>
            <person name="Yu W.X."/>
        </authorList>
    </citation>
    <scope>NUCLEOTIDE SEQUENCE</scope>
    <source>
        <strain evidence="8">D04</strain>
    </source>
</reference>
<dbReference type="PANTHER" id="PTHR46081">
    <property type="entry name" value="PEPTIDE METHIONINE SULFOXIDE REDUCTASE 2"/>
    <property type="match status" value="1"/>
</dbReference>
<dbReference type="AlphaFoldDB" id="A0AAE3SJW8"/>
<accession>A0AAE3SJW8</accession>
<dbReference type="InterPro" id="IPR002579">
    <property type="entry name" value="Met_Sox_Rdtase_MsrB_dom"/>
</dbReference>
<dbReference type="GO" id="GO:0006979">
    <property type="term" value="P:response to oxidative stress"/>
    <property type="evidence" value="ECO:0007669"/>
    <property type="project" value="InterPro"/>
</dbReference>
<evidence type="ECO:0000313" key="8">
    <source>
        <dbReference type="EMBL" id="MCW3805883.1"/>
    </source>
</evidence>
<keyword evidence="9" id="KW-1185">Reference proteome</keyword>
<dbReference type="GO" id="GO:0046872">
    <property type="term" value="F:metal ion binding"/>
    <property type="evidence" value="ECO:0007669"/>
    <property type="project" value="UniProtKB-KW"/>
</dbReference>
<evidence type="ECO:0000256" key="4">
    <source>
        <dbReference type="ARBA" id="ARBA00022833"/>
    </source>
</evidence>
<evidence type="ECO:0000256" key="3">
    <source>
        <dbReference type="ARBA" id="ARBA00022723"/>
    </source>
</evidence>
<dbReference type="Gene3D" id="2.170.150.20">
    <property type="entry name" value="Peptide methionine sulfoxide reductase"/>
    <property type="match status" value="1"/>
</dbReference>
<dbReference type="Pfam" id="PF01641">
    <property type="entry name" value="SelR"/>
    <property type="match status" value="1"/>
</dbReference>
<dbReference type="NCBIfam" id="TIGR00357">
    <property type="entry name" value="peptide-methionine (R)-S-oxide reductase MsrB"/>
    <property type="match status" value="1"/>
</dbReference>
<evidence type="ECO:0000259" key="7">
    <source>
        <dbReference type="PROSITE" id="PS51790"/>
    </source>
</evidence>
<dbReference type="EMBL" id="JAPDPI010000017">
    <property type="protein sequence ID" value="MCW3805883.1"/>
    <property type="molecule type" value="Genomic_DNA"/>
</dbReference>
<gene>
    <name evidence="8" type="ORF">OM074_09600</name>
</gene>
<dbReference type="EC" id="1.8.4.12" evidence="2"/>
<proteinExistence type="predicted"/>
<dbReference type="SUPFAM" id="SSF51316">
    <property type="entry name" value="Mss4-like"/>
    <property type="match status" value="1"/>
</dbReference>
<sequence>MKTLLFIILSFTISNKMDAQKKQYNPLTQDEKRVIIDKGTEMPFTGKYNSNKNSGTYICKQCNAPLYKSSDKFDSNCGWPSFDDEIRGAVKRIPDKDGRRTEIVCNNCNGHLGHVFFNEGFTTKNTRHCVNSISLNFIHTDSIPPEIIKTEKRE</sequence>
<keyword evidence="3" id="KW-0479">Metal-binding</keyword>
<evidence type="ECO:0000256" key="1">
    <source>
        <dbReference type="ARBA" id="ARBA00001947"/>
    </source>
</evidence>
<dbReference type="PROSITE" id="PS51790">
    <property type="entry name" value="MSRB"/>
    <property type="match status" value="1"/>
</dbReference>
<protein>
    <recommendedName>
        <fullName evidence="2">peptide-methionine (R)-S-oxide reductase</fullName>
        <ecNumber evidence="2">1.8.4.12</ecNumber>
    </recommendedName>
</protein>
<feature type="domain" description="MsrB" evidence="7">
    <location>
        <begin position="20"/>
        <end position="140"/>
    </location>
</feature>
<dbReference type="PANTHER" id="PTHR46081:SF8">
    <property type="entry name" value="PEPTIDE METHIONINE SULFOXIDE REDUCTASE 2"/>
    <property type="match status" value="1"/>
</dbReference>
<dbReference type="GO" id="GO:0033743">
    <property type="term" value="F:peptide-methionine (R)-S-oxide reductase activity"/>
    <property type="evidence" value="ECO:0007669"/>
    <property type="project" value="UniProtKB-EC"/>
</dbReference>
<dbReference type="GO" id="GO:0030091">
    <property type="term" value="P:protein repair"/>
    <property type="evidence" value="ECO:0007669"/>
    <property type="project" value="InterPro"/>
</dbReference>
<comment type="cofactor">
    <cofactor evidence="1">
        <name>Zn(2+)</name>
        <dbReference type="ChEBI" id="CHEBI:29105"/>
    </cofactor>
</comment>